<name>A0ACB8AVE1_9AGAM</name>
<proteinExistence type="predicted"/>
<organism evidence="1 2">
    <name type="scientific">Leucogyrophana mollusca</name>
    <dbReference type="NCBI Taxonomy" id="85980"/>
    <lineage>
        <taxon>Eukaryota</taxon>
        <taxon>Fungi</taxon>
        <taxon>Dikarya</taxon>
        <taxon>Basidiomycota</taxon>
        <taxon>Agaricomycotina</taxon>
        <taxon>Agaricomycetes</taxon>
        <taxon>Agaricomycetidae</taxon>
        <taxon>Boletales</taxon>
        <taxon>Boletales incertae sedis</taxon>
        <taxon>Leucogyrophana</taxon>
    </lineage>
</organism>
<gene>
    <name evidence="1" type="ORF">BV22DRAFT_1052507</name>
</gene>
<reference evidence="1" key="1">
    <citation type="journal article" date="2021" name="New Phytol.">
        <title>Evolutionary innovations through gain and loss of genes in the ectomycorrhizal Boletales.</title>
        <authorList>
            <person name="Wu G."/>
            <person name="Miyauchi S."/>
            <person name="Morin E."/>
            <person name="Kuo A."/>
            <person name="Drula E."/>
            <person name="Varga T."/>
            <person name="Kohler A."/>
            <person name="Feng B."/>
            <person name="Cao Y."/>
            <person name="Lipzen A."/>
            <person name="Daum C."/>
            <person name="Hundley H."/>
            <person name="Pangilinan J."/>
            <person name="Johnson J."/>
            <person name="Barry K."/>
            <person name="LaButti K."/>
            <person name="Ng V."/>
            <person name="Ahrendt S."/>
            <person name="Min B."/>
            <person name="Choi I.G."/>
            <person name="Park H."/>
            <person name="Plett J.M."/>
            <person name="Magnuson J."/>
            <person name="Spatafora J.W."/>
            <person name="Nagy L.G."/>
            <person name="Henrissat B."/>
            <person name="Grigoriev I.V."/>
            <person name="Yang Z.L."/>
            <person name="Xu J."/>
            <person name="Martin F.M."/>
        </authorList>
    </citation>
    <scope>NUCLEOTIDE SEQUENCE</scope>
    <source>
        <strain evidence="1">KUC20120723A-06</strain>
    </source>
</reference>
<evidence type="ECO:0000313" key="2">
    <source>
        <dbReference type="Proteomes" id="UP000790709"/>
    </source>
</evidence>
<evidence type="ECO:0000313" key="1">
    <source>
        <dbReference type="EMBL" id="KAH7917332.1"/>
    </source>
</evidence>
<dbReference type="EMBL" id="MU267116">
    <property type="protein sequence ID" value="KAH7917332.1"/>
    <property type="molecule type" value="Genomic_DNA"/>
</dbReference>
<accession>A0ACB8AVE1</accession>
<sequence>MHDLWLRRACATGLPKDLDPGRGPGGVEDSHLGGTVSLHDVRGHLLTLRLNPTFEKGTSERRHTIFQYRLCLLALVPGLYREYLAMFAWPIAPMFEPVRFEGHVDNLTEDDVARHLAQCRVTLHQVDDIQPYARHWLSCCLDTCHGFLMDDECAVLSERLAIAASPDASTTLSLKGRAELETIAHEQGTELPDTAPALRLFLSLDDEQMSLLADPPTVHNLVTASVTSGLVAGGFAANNPLADVDHEMATVVPNNERQLIIGRPCNSPPPGQGAVSLNYGEGDVPVNMSVDAAHVLGDPTGHPNVPANKALPSVVGSSARTGRTFSATGLYFFLVAANVATVSLVVAVLLAAIFGVFWYTADKREKT</sequence>
<dbReference type="Proteomes" id="UP000790709">
    <property type="component" value="Unassembled WGS sequence"/>
</dbReference>
<comment type="caution">
    <text evidence="1">The sequence shown here is derived from an EMBL/GenBank/DDBJ whole genome shotgun (WGS) entry which is preliminary data.</text>
</comment>
<keyword evidence="2" id="KW-1185">Reference proteome</keyword>
<protein>
    <submittedName>
        <fullName evidence="1">Uncharacterized protein</fullName>
    </submittedName>
</protein>